<gene>
    <name evidence="9" type="ordered locus">CLIBASIA_03590</name>
</gene>
<dbReference type="AlphaFoldDB" id="C6XFZ5"/>
<dbReference type="EC" id="2.7.13.3" evidence="2"/>
<dbReference type="SMART" id="SM00388">
    <property type="entry name" value="HisKA"/>
    <property type="match status" value="1"/>
</dbReference>
<dbReference type="SMART" id="SM00387">
    <property type="entry name" value="HATPase_c"/>
    <property type="match status" value="1"/>
</dbReference>
<dbReference type="SMR" id="C6XFZ5"/>
<dbReference type="InterPro" id="IPR004358">
    <property type="entry name" value="Sig_transdc_His_kin-like_C"/>
</dbReference>
<evidence type="ECO:0000256" key="2">
    <source>
        <dbReference type="ARBA" id="ARBA00012438"/>
    </source>
</evidence>
<dbReference type="Pfam" id="PF02518">
    <property type="entry name" value="HATPase_c"/>
    <property type="match status" value="1"/>
</dbReference>
<dbReference type="InterPro" id="IPR005467">
    <property type="entry name" value="His_kinase_dom"/>
</dbReference>
<dbReference type="CDD" id="cd00082">
    <property type="entry name" value="HisKA"/>
    <property type="match status" value="1"/>
</dbReference>
<dbReference type="OrthoDB" id="9797304at2"/>
<evidence type="ECO:0000256" key="4">
    <source>
        <dbReference type="ARBA" id="ARBA00022679"/>
    </source>
</evidence>
<dbReference type="InterPro" id="IPR050736">
    <property type="entry name" value="Sensor_HK_Regulatory"/>
</dbReference>
<dbReference type="InterPro" id="IPR003594">
    <property type="entry name" value="HATPase_dom"/>
</dbReference>
<accession>C6XFZ5</accession>
<evidence type="ECO:0000313" key="9">
    <source>
        <dbReference type="EMBL" id="ACT57298.2"/>
    </source>
</evidence>
<feature type="domain" description="Histidine kinase" evidence="8">
    <location>
        <begin position="575"/>
        <end position="792"/>
    </location>
</feature>
<dbReference type="PANTHER" id="PTHR43711">
    <property type="entry name" value="TWO-COMPONENT HISTIDINE KINASE"/>
    <property type="match status" value="1"/>
</dbReference>
<dbReference type="KEGG" id="las:CLIBASIA_03590"/>
<dbReference type="GO" id="GO:0000155">
    <property type="term" value="F:phosphorelay sensor kinase activity"/>
    <property type="evidence" value="ECO:0007669"/>
    <property type="project" value="InterPro"/>
</dbReference>
<dbReference type="HOGENOM" id="CLU_018130_0_0_5"/>
<dbReference type="Gene3D" id="3.30.565.10">
    <property type="entry name" value="Histidine kinase-like ATPase, C-terminal domain"/>
    <property type="match status" value="1"/>
</dbReference>
<keyword evidence="7" id="KW-1133">Transmembrane helix</keyword>
<dbReference type="SUPFAM" id="SSF47384">
    <property type="entry name" value="Homodimeric domain of signal transducing histidine kinase"/>
    <property type="match status" value="1"/>
</dbReference>
<keyword evidence="5 9" id="KW-0418">Kinase</keyword>
<organism evidence="9 10">
    <name type="scientific">Liberibacter asiaticus (strain psy62)</name>
    <dbReference type="NCBI Taxonomy" id="537021"/>
    <lineage>
        <taxon>Bacteria</taxon>
        <taxon>Pseudomonadati</taxon>
        <taxon>Pseudomonadota</taxon>
        <taxon>Alphaproteobacteria</taxon>
        <taxon>Hyphomicrobiales</taxon>
        <taxon>Rhizobiaceae</taxon>
        <taxon>Liberibacter</taxon>
    </lineage>
</organism>
<name>C6XFZ5_LIBAP</name>
<dbReference type="eggNOG" id="COG2205">
    <property type="taxonomic scope" value="Bacteria"/>
</dbReference>
<dbReference type="SUPFAM" id="SSF55874">
    <property type="entry name" value="ATPase domain of HSP90 chaperone/DNA topoisomerase II/histidine kinase"/>
    <property type="match status" value="1"/>
</dbReference>
<dbReference type="Gene3D" id="3.30.450.20">
    <property type="entry name" value="PAS domain"/>
    <property type="match status" value="1"/>
</dbReference>
<evidence type="ECO:0000259" key="8">
    <source>
        <dbReference type="PROSITE" id="PS50109"/>
    </source>
</evidence>
<dbReference type="PROSITE" id="PS50109">
    <property type="entry name" value="HIS_KIN"/>
    <property type="match status" value="1"/>
</dbReference>
<dbReference type="PANTHER" id="PTHR43711:SF1">
    <property type="entry name" value="HISTIDINE KINASE 1"/>
    <property type="match status" value="1"/>
</dbReference>
<dbReference type="STRING" id="537021.CLIBASIA_03590"/>
<dbReference type="Pfam" id="PF00512">
    <property type="entry name" value="HisKA"/>
    <property type="match status" value="1"/>
</dbReference>
<feature type="transmembrane region" description="Helical" evidence="7">
    <location>
        <begin position="24"/>
        <end position="45"/>
    </location>
</feature>
<comment type="catalytic activity">
    <reaction evidence="1">
        <text>ATP + protein L-histidine = ADP + protein N-phospho-L-histidine.</text>
        <dbReference type="EC" id="2.7.13.3"/>
    </reaction>
</comment>
<evidence type="ECO:0000256" key="5">
    <source>
        <dbReference type="ARBA" id="ARBA00022777"/>
    </source>
</evidence>
<dbReference type="InterPro" id="IPR003661">
    <property type="entry name" value="HisK_dim/P_dom"/>
</dbReference>
<dbReference type="Gene3D" id="1.10.287.130">
    <property type="match status" value="1"/>
</dbReference>
<dbReference type="InterPro" id="IPR036097">
    <property type="entry name" value="HisK_dim/P_sf"/>
</dbReference>
<evidence type="ECO:0000313" key="10">
    <source>
        <dbReference type="Proteomes" id="UP000002744"/>
    </source>
</evidence>
<dbReference type="Pfam" id="PF12860">
    <property type="entry name" value="PAS_7"/>
    <property type="match status" value="2"/>
</dbReference>
<reference evidence="9 10" key="2">
    <citation type="journal article" date="2011" name="Appl. Environ. Microbiol.">
        <title>Diversity and plasticity of the intracellular plant pathogen and insect symbiont, 'Candidatus Liberibacter asiaticus', revealed by hyper variable prophage genes with intragenic tandem repeats.</title>
        <authorList>
            <person name="Zhou L."/>
            <person name="Powell C.A."/>
            <person name="Hoffman M.T."/>
            <person name="Li W."/>
            <person name="Fan G."/>
            <person name="Liu B."/>
            <person name="Lin H."/>
            <person name="Duan Y."/>
        </authorList>
    </citation>
    <scope>NUCLEOTIDE SEQUENCE [LARGE SCALE GENOMIC DNA]</scope>
    <source>
        <strain evidence="10">psy62</strain>
    </source>
</reference>
<sequence length="792" mass="89046">MMAGMATIGIGKGIEICTLFSCKIAVFGTIAGMLLTTIIPIILLIRQRNSLAKKVNETYSFLSEICDQLSKYHSLLTENNCLTIVWDGKDETPEIIGQLHQRIDIPQTDTDLLSFENWLKFHHYIKLSKATEKLRKEGQSFDLVAETQNDCAIKIEGRVSGSCAFLRILSLDGIYSELAETTLKCKKLSNHISVFKVLFDSLDFLVWHRDQAGDILWANISYKKNTETEGIVFQKAIGESRKLFKEEIKKRMISSSALEKNFCETVSTLEHGNNKSYKIVRVLNSFGEAGIAIDVSKEITVNDQLTHTYEILHNLTVAIAIFDQNRYLQFHNRSFVELWEIDLAFLATNPSNDELLEFLRSANKLPEQLNWKTWKENIFSVYKSSETHKDTWHLPNGQTLHVIVTSNPRGGTIWMFENLTVQVDLETKYNTLVKVQGETIDHLSEGVAVFGPDGRIKLSNPAFRSLWKTEENRLSPGTHIRNIAATCSRYYNESDGWDLFAAIITSFDDERKSLQGTLELLSDSVLEYSIIPLPNAQTMLTFVNVTDSVRAERALTEKNEALRKADEIKNSFVQHVSYELRSPLTNIIGFTDLLKTSKLGSLNSKQSQYVEYISASSTILLNLVNDILDLATVDAGIMKLNYSTIVLNDLLNEVKQSIATKMHENNIRIKVISDGKLGSFVADRQRLLQIFSKILSNAMDFSSKGSTVILKAARDNGDFIFSVKNNGSSIPEDMCKSVFNRFVSNAHRGQRRGVGLGLSIVESFINLHGGHVSISSSDEGVTTINCRIPSKE</sequence>
<dbReference type="EMBL" id="CP001677">
    <property type="protein sequence ID" value="ACT57298.2"/>
    <property type="molecule type" value="Genomic_DNA"/>
</dbReference>
<protein>
    <recommendedName>
        <fullName evidence="2">histidine kinase</fullName>
        <ecNumber evidence="2">2.7.13.3</ecNumber>
    </recommendedName>
</protein>
<keyword evidence="4" id="KW-0808">Transferase</keyword>
<evidence type="ECO:0000256" key="7">
    <source>
        <dbReference type="SAM" id="Phobius"/>
    </source>
</evidence>
<dbReference type="CDD" id="cd00075">
    <property type="entry name" value="HATPase"/>
    <property type="match status" value="1"/>
</dbReference>
<dbReference type="PRINTS" id="PR00344">
    <property type="entry name" value="BCTRLSENSOR"/>
</dbReference>
<proteinExistence type="predicted"/>
<keyword evidence="6" id="KW-0902">Two-component regulatory system</keyword>
<evidence type="ECO:0000256" key="1">
    <source>
        <dbReference type="ARBA" id="ARBA00000085"/>
    </source>
</evidence>
<keyword evidence="3" id="KW-0597">Phosphoprotein</keyword>
<keyword evidence="7" id="KW-0812">Transmembrane</keyword>
<evidence type="ECO:0000256" key="6">
    <source>
        <dbReference type="ARBA" id="ARBA00023012"/>
    </source>
</evidence>
<keyword evidence="7" id="KW-0472">Membrane</keyword>
<reference evidence="9 10" key="1">
    <citation type="journal article" date="2009" name="Mol. Plant Microbe Interact.">
        <title>Complete genome sequence of citrus huanglongbing bacterium, 'Candidatus Liberibacter asiaticus' obtained through metagenomics.</title>
        <authorList>
            <person name="Duan Y."/>
            <person name="Zhou L."/>
            <person name="Hall D.G."/>
            <person name="Li W."/>
            <person name="Doddapaneni H."/>
            <person name="Lin H."/>
            <person name="Liu L."/>
            <person name="Vahling C.M."/>
            <person name="Gabriel D.W."/>
            <person name="Williams K.P."/>
            <person name="Dickerman A."/>
            <person name="Sun Y."/>
            <person name="Gottwald T."/>
        </authorList>
    </citation>
    <scope>NUCLEOTIDE SEQUENCE [LARGE SCALE GENOMIC DNA]</scope>
    <source>
        <strain evidence="10">psy62</strain>
    </source>
</reference>
<dbReference type="Proteomes" id="UP000002744">
    <property type="component" value="Chromosome"/>
</dbReference>
<dbReference type="InterPro" id="IPR036890">
    <property type="entry name" value="HATPase_C_sf"/>
</dbReference>
<evidence type="ECO:0000256" key="3">
    <source>
        <dbReference type="ARBA" id="ARBA00022553"/>
    </source>
</evidence>